<dbReference type="PANTHER" id="PTHR10465">
    <property type="entry name" value="TRANSMEMBRANE GTPASE FZO1"/>
    <property type="match status" value="1"/>
</dbReference>
<evidence type="ECO:0000256" key="3">
    <source>
        <dbReference type="ARBA" id="ARBA00022801"/>
    </source>
</evidence>
<evidence type="ECO:0000256" key="1">
    <source>
        <dbReference type="ARBA" id="ARBA00004370"/>
    </source>
</evidence>
<accession>A0A0V7ZBR1</accession>
<keyword evidence="4" id="KW-0342">GTP-binding</keyword>
<keyword evidence="3" id="KW-0378">Hydrolase</keyword>
<dbReference type="EMBL" id="LMTZ01000172">
    <property type="protein sequence ID" value="KST61788.1"/>
    <property type="molecule type" value="Genomic_DNA"/>
</dbReference>
<keyword evidence="5" id="KW-0472">Membrane</keyword>
<evidence type="ECO:0000259" key="7">
    <source>
        <dbReference type="Pfam" id="PF00350"/>
    </source>
</evidence>
<evidence type="ECO:0000256" key="4">
    <source>
        <dbReference type="ARBA" id="ARBA00023134"/>
    </source>
</evidence>
<dbReference type="InterPro" id="IPR027094">
    <property type="entry name" value="Mitofusin_fam"/>
</dbReference>
<dbReference type="Gene3D" id="3.40.50.300">
    <property type="entry name" value="P-loop containing nucleotide triphosphate hydrolases"/>
    <property type="match status" value="1"/>
</dbReference>
<dbReference type="SUPFAM" id="SSF52540">
    <property type="entry name" value="P-loop containing nucleoside triphosphate hydrolases"/>
    <property type="match status" value="1"/>
</dbReference>
<proteinExistence type="predicted"/>
<comment type="subcellular location">
    <subcellularLocation>
        <location evidence="1">Membrane</location>
    </subcellularLocation>
</comment>
<evidence type="ECO:0000313" key="8">
    <source>
        <dbReference type="EMBL" id="KST61788.1"/>
    </source>
</evidence>
<reference evidence="8 9" key="1">
    <citation type="journal article" date="2015" name="Genome Announc.">
        <title>Draft Genome of the Euendolithic (true boring) Cyanobacterium Mastigocoleus testarum strain BC008.</title>
        <authorList>
            <person name="Guida B.S."/>
            <person name="Garcia-Pichel F."/>
        </authorList>
    </citation>
    <scope>NUCLEOTIDE SEQUENCE [LARGE SCALE GENOMIC DNA]</scope>
    <source>
        <strain evidence="8 9">BC008</strain>
    </source>
</reference>
<keyword evidence="9" id="KW-1185">Reference proteome</keyword>
<dbReference type="Pfam" id="PF00350">
    <property type="entry name" value="Dynamin_N"/>
    <property type="match status" value="1"/>
</dbReference>
<dbReference type="GO" id="GO:0016020">
    <property type="term" value="C:membrane"/>
    <property type="evidence" value="ECO:0007669"/>
    <property type="project" value="UniProtKB-SubCell"/>
</dbReference>
<feature type="coiled-coil region" evidence="6">
    <location>
        <begin position="268"/>
        <end position="309"/>
    </location>
</feature>
<dbReference type="GO" id="GO:0008053">
    <property type="term" value="P:mitochondrial fusion"/>
    <property type="evidence" value="ECO:0007669"/>
    <property type="project" value="TreeGrafter"/>
</dbReference>
<protein>
    <recommendedName>
        <fullName evidence="7">Dynamin N-terminal domain-containing protein</fullName>
    </recommendedName>
</protein>
<dbReference type="PANTHER" id="PTHR10465:SF0">
    <property type="entry name" value="SARCALUMENIN"/>
    <property type="match status" value="1"/>
</dbReference>
<feature type="domain" description="Dynamin N-terminal" evidence="7">
    <location>
        <begin position="19"/>
        <end position="176"/>
    </location>
</feature>
<dbReference type="GO" id="GO:0003924">
    <property type="term" value="F:GTPase activity"/>
    <property type="evidence" value="ECO:0007669"/>
    <property type="project" value="InterPro"/>
</dbReference>
<evidence type="ECO:0000256" key="2">
    <source>
        <dbReference type="ARBA" id="ARBA00022741"/>
    </source>
</evidence>
<dbReference type="AlphaFoldDB" id="A0A0V7ZBR1"/>
<dbReference type="RefSeq" id="WP_036265505.1">
    <property type="nucleotide sequence ID" value="NZ_LMTZ01000172.1"/>
</dbReference>
<sequence length="548" mass="62840">MSAFLTAINHRQTLPGFRLAFVGEFSRGKSYLINRLLNRNILPEGSLPTTASLTSIVAASEEQIEVRVRGKIDIRPLEEASWEQLFATDRAGSEQEVFAGVRINLNHEWLRSLDAEIIDTPGAGDLSDRRTNMVYDLLNQCDAAVLLVSATSPFSMTEAAFLEQEVIGRHIPRIMVAVSKLDMIPAEERAKVMESIKHRIANVASNVPVLSTYPIAQSQQDIDALASIRTQIEFLVAQGERRIWRSRQVSEQLSDWLTQVVEIAQGAISTIQMNAEERKRSMQQVENELEKADINWENLRLELDTLRLKRAQEIRHKITDCKEELIENLEFEIQRTPDLKLWWERDLPFRLRRELTILSRKFENSLLKFLTQDIEWLQNEVETLFHTTVKHQVFTPQQNTGIQFQLESRDITDVKKYRLLTRIGSTAAMISGSVLGGPIGIAASTGVLLVSEQFLNKELDVQREVLSEELKRVVEISIDEYCQQVSERLRQLYQRIIDDVQTEQNAWIFTNKNALDIKNSVVNNENDWQKIIELSLNLQQEIVSAFSM</sequence>
<name>A0A0V7ZBR1_9CYAN</name>
<gene>
    <name evidence="8" type="ORF">BC008_07010</name>
</gene>
<organism evidence="8 9">
    <name type="scientific">Mastigocoleus testarum BC008</name>
    <dbReference type="NCBI Taxonomy" id="371196"/>
    <lineage>
        <taxon>Bacteria</taxon>
        <taxon>Bacillati</taxon>
        <taxon>Cyanobacteriota</taxon>
        <taxon>Cyanophyceae</taxon>
        <taxon>Nostocales</taxon>
        <taxon>Hapalosiphonaceae</taxon>
        <taxon>Mastigocoleus</taxon>
    </lineage>
</organism>
<evidence type="ECO:0000313" key="9">
    <source>
        <dbReference type="Proteomes" id="UP000053372"/>
    </source>
</evidence>
<keyword evidence="2" id="KW-0547">Nucleotide-binding</keyword>
<dbReference type="GO" id="GO:0005525">
    <property type="term" value="F:GTP binding"/>
    <property type="evidence" value="ECO:0007669"/>
    <property type="project" value="UniProtKB-KW"/>
</dbReference>
<evidence type="ECO:0000256" key="6">
    <source>
        <dbReference type="SAM" id="Coils"/>
    </source>
</evidence>
<dbReference type="Proteomes" id="UP000053372">
    <property type="component" value="Unassembled WGS sequence"/>
</dbReference>
<dbReference type="OrthoDB" id="5477114at2"/>
<dbReference type="InterPro" id="IPR045063">
    <property type="entry name" value="Dynamin_N"/>
</dbReference>
<dbReference type="InterPro" id="IPR027417">
    <property type="entry name" value="P-loop_NTPase"/>
</dbReference>
<evidence type="ECO:0000256" key="5">
    <source>
        <dbReference type="ARBA" id="ARBA00023136"/>
    </source>
</evidence>
<keyword evidence="6" id="KW-0175">Coiled coil</keyword>
<comment type="caution">
    <text evidence="8">The sequence shown here is derived from an EMBL/GenBank/DDBJ whole genome shotgun (WGS) entry which is preliminary data.</text>
</comment>